<dbReference type="InterPro" id="IPR000281">
    <property type="entry name" value="HTH_RpiR"/>
</dbReference>
<evidence type="ECO:0000259" key="6">
    <source>
        <dbReference type="PROSITE" id="PS51464"/>
    </source>
</evidence>
<organism evidence="7 8">
    <name type="scientific">Pantoea coffeiphila</name>
    <dbReference type="NCBI Taxonomy" id="1465635"/>
    <lineage>
        <taxon>Bacteria</taxon>
        <taxon>Pseudomonadati</taxon>
        <taxon>Pseudomonadota</taxon>
        <taxon>Gammaproteobacteria</taxon>
        <taxon>Enterobacterales</taxon>
        <taxon>Erwiniaceae</taxon>
        <taxon>Pantoea</taxon>
    </lineage>
</organism>
<dbReference type="SUPFAM" id="SSF53697">
    <property type="entry name" value="SIS domain"/>
    <property type="match status" value="1"/>
</dbReference>
<keyword evidence="3" id="KW-0804">Transcription</keyword>
<dbReference type="RefSeq" id="WP_105595642.1">
    <property type="nucleotide sequence ID" value="NZ_PDET01000030.1"/>
</dbReference>
<dbReference type="GO" id="GO:1901135">
    <property type="term" value="P:carbohydrate derivative metabolic process"/>
    <property type="evidence" value="ECO:0007669"/>
    <property type="project" value="InterPro"/>
</dbReference>
<dbReference type="GO" id="GO:0003700">
    <property type="term" value="F:DNA-binding transcription factor activity"/>
    <property type="evidence" value="ECO:0007669"/>
    <property type="project" value="InterPro"/>
</dbReference>
<dbReference type="PANTHER" id="PTHR30514:SF20">
    <property type="entry name" value="TRANSCRIPTIONAL REGULATOR"/>
    <property type="match status" value="1"/>
</dbReference>
<evidence type="ECO:0000256" key="1">
    <source>
        <dbReference type="ARBA" id="ARBA00023015"/>
    </source>
</evidence>
<feature type="compositionally biased region" description="Basic and acidic residues" evidence="4">
    <location>
        <begin position="300"/>
        <end position="312"/>
    </location>
</feature>
<accession>A0A2S9I422</accession>
<reference evidence="7 8" key="1">
    <citation type="submission" date="2017-10" db="EMBL/GenBank/DDBJ databases">
        <title>Draft genome of two endophytic bacteria isolated from 'guarana' Paullinia cupana (Mart.) Ducke.</title>
        <authorList>
            <person name="Siqueira K.A."/>
            <person name="Liotti R.G."/>
            <person name="Mendes T.A."/>
            <person name="Soares M.A."/>
        </authorList>
    </citation>
    <scope>NUCLEOTIDE SEQUENCE [LARGE SCALE GENOMIC DNA]</scope>
    <source>
        <strain evidence="7 8">342</strain>
    </source>
</reference>
<dbReference type="InterPro" id="IPR009057">
    <property type="entry name" value="Homeodomain-like_sf"/>
</dbReference>
<dbReference type="PROSITE" id="PS51464">
    <property type="entry name" value="SIS"/>
    <property type="match status" value="1"/>
</dbReference>
<dbReference type="GO" id="GO:0003677">
    <property type="term" value="F:DNA binding"/>
    <property type="evidence" value="ECO:0007669"/>
    <property type="project" value="UniProtKB-KW"/>
</dbReference>
<dbReference type="PROSITE" id="PS51071">
    <property type="entry name" value="HTH_RPIR"/>
    <property type="match status" value="1"/>
</dbReference>
<sequence>MASRKETDRKDAPPPHKNYEQVVNEITARYPQLSDRFQQVARFITQNPNAVALESINAIAARCALHPSTLVRFAQHFGYSGFKQMQAVFQTRLATTAPGYNERIVALENDLQKNQQLGNLGFLQDLVVRDIATLQGMLESVTAADLDHSAQLMGRADTIFIAGQLRSEPVAILLRYLLTMLNRKVVLLDMSGGLAPHMAMNMTPRDALIAVSFRHYAQEVVQIADIAGQKKVPLIAITDSVLSPLAKDARVLFTIPEEEYSFSRSLAAPVCLVQCIALALAAELHPEEEQPRIATLTERTQIREEGKKSSHK</sequence>
<dbReference type="Pfam" id="PF01380">
    <property type="entry name" value="SIS"/>
    <property type="match status" value="1"/>
</dbReference>
<evidence type="ECO:0000256" key="3">
    <source>
        <dbReference type="ARBA" id="ARBA00023163"/>
    </source>
</evidence>
<evidence type="ECO:0000313" key="8">
    <source>
        <dbReference type="Proteomes" id="UP000239181"/>
    </source>
</evidence>
<keyword evidence="2" id="KW-0238">DNA-binding</keyword>
<dbReference type="CDD" id="cd05013">
    <property type="entry name" value="SIS_RpiR"/>
    <property type="match status" value="1"/>
</dbReference>
<evidence type="ECO:0000313" key="7">
    <source>
        <dbReference type="EMBL" id="PRD12542.1"/>
    </source>
</evidence>
<dbReference type="InterPro" id="IPR047640">
    <property type="entry name" value="RpiR-like"/>
</dbReference>
<keyword evidence="8" id="KW-1185">Reference proteome</keyword>
<dbReference type="InterPro" id="IPR001347">
    <property type="entry name" value="SIS_dom"/>
</dbReference>
<dbReference type="AlphaFoldDB" id="A0A2S9I422"/>
<dbReference type="PANTHER" id="PTHR30514">
    <property type="entry name" value="GLUCOKINASE"/>
    <property type="match status" value="1"/>
</dbReference>
<dbReference type="InterPro" id="IPR046348">
    <property type="entry name" value="SIS_dom_sf"/>
</dbReference>
<feature type="domain" description="HTH rpiR-type" evidence="5">
    <location>
        <begin position="20"/>
        <end position="96"/>
    </location>
</feature>
<dbReference type="Pfam" id="PF01418">
    <property type="entry name" value="HTH_6"/>
    <property type="match status" value="1"/>
</dbReference>
<dbReference type="Gene3D" id="3.40.50.10490">
    <property type="entry name" value="Glucose-6-phosphate isomerase like protein, domain 1"/>
    <property type="match status" value="1"/>
</dbReference>
<dbReference type="InterPro" id="IPR036388">
    <property type="entry name" value="WH-like_DNA-bd_sf"/>
</dbReference>
<keyword evidence="1" id="KW-0805">Transcription regulation</keyword>
<evidence type="ECO:0000256" key="4">
    <source>
        <dbReference type="SAM" id="MobiDB-lite"/>
    </source>
</evidence>
<gene>
    <name evidence="7" type="ORF">CQW29_25940</name>
</gene>
<dbReference type="EMBL" id="PDET01000030">
    <property type="protein sequence ID" value="PRD12542.1"/>
    <property type="molecule type" value="Genomic_DNA"/>
</dbReference>
<dbReference type="OrthoDB" id="9814005at2"/>
<dbReference type="InterPro" id="IPR035472">
    <property type="entry name" value="RpiR-like_SIS"/>
</dbReference>
<proteinExistence type="predicted"/>
<evidence type="ECO:0000259" key="5">
    <source>
        <dbReference type="PROSITE" id="PS51071"/>
    </source>
</evidence>
<evidence type="ECO:0000256" key="2">
    <source>
        <dbReference type="ARBA" id="ARBA00023125"/>
    </source>
</evidence>
<dbReference type="SUPFAM" id="SSF46689">
    <property type="entry name" value="Homeodomain-like"/>
    <property type="match status" value="1"/>
</dbReference>
<name>A0A2S9I422_9GAMM</name>
<feature type="region of interest" description="Disordered" evidence="4">
    <location>
        <begin position="291"/>
        <end position="312"/>
    </location>
</feature>
<comment type="caution">
    <text evidence="7">The sequence shown here is derived from an EMBL/GenBank/DDBJ whole genome shotgun (WGS) entry which is preliminary data.</text>
</comment>
<feature type="domain" description="SIS" evidence="6">
    <location>
        <begin position="149"/>
        <end position="291"/>
    </location>
</feature>
<dbReference type="Gene3D" id="1.10.10.10">
    <property type="entry name" value="Winged helix-like DNA-binding domain superfamily/Winged helix DNA-binding domain"/>
    <property type="match status" value="1"/>
</dbReference>
<protein>
    <submittedName>
        <fullName evidence="7">Transcriptional regulator</fullName>
    </submittedName>
</protein>
<dbReference type="GO" id="GO:0097367">
    <property type="term" value="F:carbohydrate derivative binding"/>
    <property type="evidence" value="ECO:0007669"/>
    <property type="project" value="InterPro"/>
</dbReference>
<dbReference type="Proteomes" id="UP000239181">
    <property type="component" value="Unassembled WGS sequence"/>
</dbReference>